<keyword evidence="11" id="KW-0479">Metal-binding</keyword>
<keyword evidence="8 11" id="KW-0067">ATP-binding</keyword>
<evidence type="ECO:0000313" key="12">
    <source>
        <dbReference type="EMBL" id="QCT02322.1"/>
    </source>
</evidence>
<organism evidence="12 13">
    <name type="scientific">Paenibacillus algicola</name>
    <dbReference type="NCBI Taxonomy" id="2565926"/>
    <lineage>
        <taxon>Bacteria</taxon>
        <taxon>Bacillati</taxon>
        <taxon>Bacillota</taxon>
        <taxon>Bacilli</taxon>
        <taxon>Bacillales</taxon>
        <taxon>Paenibacillaceae</taxon>
        <taxon>Paenibacillus</taxon>
    </lineage>
</organism>
<dbReference type="KEGG" id="palo:E6C60_1606"/>
<dbReference type="UniPathway" id="UPA00053">
    <property type="reaction ID" value="UER00088"/>
</dbReference>
<evidence type="ECO:0000256" key="3">
    <source>
        <dbReference type="ARBA" id="ARBA00012154"/>
    </source>
</evidence>
<evidence type="ECO:0000256" key="1">
    <source>
        <dbReference type="ARBA" id="ARBA00004842"/>
    </source>
</evidence>
<dbReference type="Pfam" id="PF01202">
    <property type="entry name" value="SKI"/>
    <property type="match status" value="1"/>
</dbReference>
<sequence length="171" mass="18712">MEQRNISIVLIGMMGTGKSTAGRWIAEQLGYEFVDLDHEIEVAAGKRIPDLFAEDGEPAFRDLESAVLAKVLSCSKRVIATGGGAVLSESNCELMKRQGWVAALTAGAESIVERVREDQGRPLLAGGDLELKVRTILEERKDCYRFADVTVDTTGISAEEAGRQILMHYRV</sequence>
<dbReference type="SUPFAM" id="SSF52540">
    <property type="entry name" value="P-loop containing nucleoside triphosphate hydrolases"/>
    <property type="match status" value="1"/>
</dbReference>
<feature type="binding site" evidence="11">
    <location>
        <begin position="15"/>
        <end position="20"/>
    </location>
    <ligand>
        <name>ATP</name>
        <dbReference type="ChEBI" id="CHEBI:30616"/>
    </ligand>
</feature>
<evidence type="ECO:0000256" key="11">
    <source>
        <dbReference type="HAMAP-Rule" id="MF_00109"/>
    </source>
</evidence>
<keyword evidence="5 11" id="KW-0808">Transferase</keyword>
<dbReference type="GO" id="GO:0005524">
    <property type="term" value="F:ATP binding"/>
    <property type="evidence" value="ECO:0007669"/>
    <property type="project" value="UniProtKB-UniRule"/>
</dbReference>
<feature type="binding site" evidence="11">
    <location>
        <position position="61"/>
    </location>
    <ligand>
        <name>substrate</name>
    </ligand>
</feature>
<comment type="function">
    <text evidence="11">Catalyzes the specific phosphorylation of the 3-hydroxyl group of shikimic acid using ATP as a cosubstrate.</text>
</comment>
<evidence type="ECO:0000256" key="4">
    <source>
        <dbReference type="ARBA" id="ARBA00022605"/>
    </source>
</evidence>
<dbReference type="GO" id="GO:0008652">
    <property type="term" value="P:amino acid biosynthetic process"/>
    <property type="evidence" value="ECO:0007669"/>
    <property type="project" value="UniProtKB-KW"/>
</dbReference>
<dbReference type="CDD" id="cd00464">
    <property type="entry name" value="SK"/>
    <property type="match status" value="1"/>
</dbReference>
<evidence type="ECO:0000256" key="8">
    <source>
        <dbReference type="ARBA" id="ARBA00022840"/>
    </source>
</evidence>
<dbReference type="PANTHER" id="PTHR21087">
    <property type="entry name" value="SHIKIMATE KINASE"/>
    <property type="match status" value="1"/>
</dbReference>
<keyword evidence="4 11" id="KW-0028">Amino-acid biosynthesis</keyword>
<feature type="binding site" evidence="11">
    <location>
        <position position="19"/>
    </location>
    <ligand>
        <name>Mg(2+)</name>
        <dbReference type="ChEBI" id="CHEBI:18420"/>
    </ligand>
</feature>
<comment type="catalytic activity">
    <reaction evidence="10 11">
        <text>shikimate + ATP = 3-phosphoshikimate + ADP + H(+)</text>
        <dbReference type="Rhea" id="RHEA:13121"/>
        <dbReference type="ChEBI" id="CHEBI:15378"/>
        <dbReference type="ChEBI" id="CHEBI:30616"/>
        <dbReference type="ChEBI" id="CHEBI:36208"/>
        <dbReference type="ChEBI" id="CHEBI:145989"/>
        <dbReference type="ChEBI" id="CHEBI:456216"/>
        <dbReference type="EC" id="2.7.1.71"/>
    </reaction>
</comment>
<dbReference type="InterPro" id="IPR000623">
    <property type="entry name" value="Shikimate_kinase/TSH1"/>
</dbReference>
<feature type="binding site" evidence="11">
    <location>
        <position position="37"/>
    </location>
    <ligand>
        <name>substrate</name>
    </ligand>
</feature>
<dbReference type="PROSITE" id="PS01128">
    <property type="entry name" value="SHIKIMATE_KINASE"/>
    <property type="match status" value="1"/>
</dbReference>
<dbReference type="Gene3D" id="3.40.50.300">
    <property type="entry name" value="P-loop containing nucleotide triphosphate hydrolases"/>
    <property type="match status" value="1"/>
</dbReference>
<feature type="binding site" evidence="11">
    <location>
        <position position="140"/>
    </location>
    <ligand>
        <name>substrate</name>
    </ligand>
</feature>
<proteinExistence type="inferred from homology"/>
<comment type="cofactor">
    <cofactor evidence="11">
        <name>Mg(2+)</name>
        <dbReference type="ChEBI" id="CHEBI:18420"/>
    </cofactor>
    <text evidence="11">Binds 1 Mg(2+) ion per subunit.</text>
</comment>
<dbReference type="GO" id="GO:0009423">
    <property type="term" value="P:chorismate biosynthetic process"/>
    <property type="evidence" value="ECO:0007669"/>
    <property type="project" value="UniProtKB-UniRule"/>
</dbReference>
<dbReference type="InterPro" id="IPR023000">
    <property type="entry name" value="Shikimate_kinase_CS"/>
</dbReference>
<dbReference type="EMBL" id="CP040396">
    <property type="protein sequence ID" value="QCT02322.1"/>
    <property type="molecule type" value="Genomic_DNA"/>
</dbReference>
<comment type="caution">
    <text evidence="11">Lacks conserved residue(s) required for the propagation of feature annotation.</text>
</comment>
<gene>
    <name evidence="11" type="primary">aroK</name>
    <name evidence="12" type="ORF">E6C60_1606</name>
</gene>
<comment type="subcellular location">
    <subcellularLocation>
        <location evidence="11">Cytoplasm</location>
    </subcellularLocation>
</comment>
<dbReference type="InterPro" id="IPR027417">
    <property type="entry name" value="P-loop_NTPase"/>
</dbReference>
<keyword evidence="7 11" id="KW-0418">Kinase</keyword>
<evidence type="ECO:0000256" key="7">
    <source>
        <dbReference type="ARBA" id="ARBA00022777"/>
    </source>
</evidence>
<keyword evidence="9 11" id="KW-0057">Aromatic amino acid biosynthesis</keyword>
<keyword evidence="6 11" id="KW-0547">Nucleotide-binding</keyword>
<protein>
    <recommendedName>
        <fullName evidence="3 11">Shikimate kinase</fullName>
        <shortName evidence="11">SK</shortName>
        <ecNumber evidence="3 11">2.7.1.71</ecNumber>
    </recommendedName>
</protein>
<comment type="subunit">
    <text evidence="11">Monomer.</text>
</comment>
<dbReference type="PRINTS" id="PR01100">
    <property type="entry name" value="SHIKIMTKNASE"/>
</dbReference>
<dbReference type="AlphaFoldDB" id="A0A4P8XIA2"/>
<reference evidence="12 13" key="1">
    <citation type="submission" date="2019-05" db="EMBL/GenBank/DDBJ databases">
        <authorList>
            <person name="Chen C."/>
        </authorList>
    </citation>
    <scope>NUCLEOTIDE SEQUENCE [LARGE SCALE GENOMIC DNA]</scope>
    <source>
        <strain evidence="12 13">HB172198</strain>
    </source>
</reference>
<name>A0A4P8XIA2_9BACL</name>
<dbReference type="HAMAP" id="MF_00109">
    <property type="entry name" value="Shikimate_kinase"/>
    <property type="match status" value="1"/>
</dbReference>
<dbReference type="PANTHER" id="PTHR21087:SF16">
    <property type="entry name" value="SHIKIMATE KINASE 1, CHLOROPLASTIC"/>
    <property type="match status" value="1"/>
</dbReference>
<dbReference type="RefSeq" id="WP_138225372.1">
    <property type="nucleotide sequence ID" value="NZ_CP040396.1"/>
</dbReference>
<dbReference type="EC" id="2.7.1.71" evidence="3 11"/>
<evidence type="ECO:0000256" key="2">
    <source>
        <dbReference type="ARBA" id="ARBA00006997"/>
    </source>
</evidence>
<dbReference type="OrthoDB" id="9800332at2"/>
<keyword evidence="13" id="KW-1185">Reference proteome</keyword>
<evidence type="ECO:0000256" key="5">
    <source>
        <dbReference type="ARBA" id="ARBA00022679"/>
    </source>
</evidence>
<dbReference type="InterPro" id="IPR031322">
    <property type="entry name" value="Shikimate/glucono_kinase"/>
</dbReference>
<evidence type="ECO:0000256" key="9">
    <source>
        <dbReference type="ARBA" id="ARBA00023141"/>
    </source>
</evidence>
<accession>A0A4P8XIA2</accession>
<feature type="binding site" evidence="11">
    <location>
        <position position="121"/>
    </location>
    <ligand>
        <name>ATP</name>
        <dbReference type="ChEBI" id="CHEBI:30616"/>
    </ligand>
</feature>
<keyword evidence="11" id="KW-0963">Cytoplasm</keyword>
<evidence type="ECO:0000256" key="6">
    <source>
        <dbReference type="ARBA" id="ARBA00022741"/>
    </source>
</evidence>
<feature type="binding site" evidence="11">
    <location>
        <position position="83"/>
    </location>
    <ligand>
        <name>substrate</name>
    </ligand>
</feature>
<dbReference type="GO" id="GO:0009073">
    <property type="term" value="P:aromatic amino acid family biosynthetic process"/>
    <property type="evidence" value="ECO:0007669"/>
    <property type="project" value="UniProtKB-KW"/>
</dbReference>
<keyword evidence="11" id="KW-0460">Magnesium</keyword>
<comment type="similarity">
    <text evidence="2 11">Belongs to the shikimate kinase family.</text>
</comment>
<dbReference type="GO" id="GO:0000287">
    <property type="term" value="F:magnesium ion binding"/>
    <property type="evidence" value="ECO:0007669"/>
    <property type="project" value="UniProtKB-UniRule"/>
</dbReference>
<dbReference type="Proteomes" id="UP000300879">
    <property type="component" value="Chromosome"/>
</dbReference>
<dbReference type="GO" id="GO:0004765">
    <property type="term" value="F:shikimate kinase activity"/>
    <property type="evidence" value="ECO:0007669"/>
    <property type="project" value="UniProtKB-UniRule"/>
</dbReference>
<comment type="pathway">
    <text evidence="1 11">Metabolic intermediate biosynthesis; chorismate biosynthesis; chorismate from D-erythrose 4-phosphate and phosphoenolpyruvate: step 5/7.</text>
</comment>
<evidence type="ECO:0000256" key="10">
    <source>
        <dbReference type="ARBA" id="ARBA00048567"/>
    </source>
</evidence>
<evidence type="ECO:0000313" key="13">
    <source>
        <dbReference type="Proteomes" id="UP000300879"/>
    </source>
</evidence>
<dbReference type="GO" id="GO:0005829">
    <property type="term" value="C:cytosol"/>
    <property type="evidence" value="ECO:0007669"/>
    <property type="project" value="TreeGrafter"/>
</dbReference>